<protein>
    <submittedName>
        <fullName evidence="1">Uncharacterized protein</fullName>
    </submittedName>
</protein>
<keyword evidence="2" id="KW-1185">Reference proteome</keyword>
<accession>A0A6H5HVI3</accession>
<organism evidence="1 2">
    <name type="scientific">Nesidiocoris tenuis</name>
    <dbReference type="NCBI Taxonomy" id="355587"/>
    <lineage>
        <taxon>Eukaryota</taxon>
        <taxon>Metazoa</taxon>
        <taxon>Ecdysozoa</taxon>
        <taxon>Arthropoda</taxon>
        <taxon>Hexapoda</taxon>
        <taxon>Insecta</taxon>
        <taxon>Pterygota</taxon>
        <taxon>Neoptera</taxon>
        <taxon>Paraneoptera</taxon>
        <taxon>Hemiptera</taxon>
        <taxon>Heteroptera</taxon>
        <taxon>Panheteroptera</taxon>
        <taxon>Cimicomorpha</taxon>
        <taxon>Miridae</taxon>
        <taxon>Dicyphina</taxon>
        <taxon>Nesidiocoris</taxon>
    </lineage>
</organism>
<dbReference type="EMBL" id="CADCXU010036263">
    <property type="protein sequence ID" value="CAB0021070.1"/>
    <property type="molecule type" value="Genomic_DNA"/>
</dbReference>
<gene>
    <name evidence="1" type="ORF">NTEN_LOCUS24595</name>
</gene>
<dbReference type="AlphaFoldDB" id="A0A6H5HVI3"/>
<reference evidence="1 2" key="1">
    <citation type="submission" date="2020-02" db="EMBL/GenBank/DDBJ databases">
        <authorList>
            <person name="Ferguson B K."/>
        </authorList>
    </citation>
    <scope>NUCLEOTIDE SEQUENCE [LARGE SCALE GENOMIC DNA]</scope>
</reference>
<evidence type="ECO:0000313" key="2">
    <source>
        <dbReference type="Proteomes" id="UP000479000"/>
    </source>
</evidence>
<proteinExistence type="predicted"/>
<evidence type="ECO:0000313" key="1">
    <source>
        <dbReference type="EMBL" id="CAB0021070.1"/>
    </source>
</evidence>
<sequence length="65" mass="7441">MNHQNIKTQSIMHQFCVELASSQIPLKAAWHGRGYFGCRTKSNTSNGGYLLYQSAYDNDFLRNID</sequence>
<name>A0A6H5HVI3_9HEMI</name>
<dbReference type="Proteomes" id="UP000479000">
    <property type="component" value="Unassembled WGS sequence"/>
</dbReference>